<feature type="compositionally biased region" description="Basic and acidic residues" evidence="1">
    <location>
        <begin position="541"/>
        <end position="552"/>
    </location>
</feature>
<feature type="region of interest" description="Disordered" evidence="1">
    <location>
        <begin position="1094"/>
        <end position="1117"/>
    </location>
</feature>
<feature type="region of interest" description="Disordered" evidence="1">
    <location>
        <begin position="760"/>
        <end position="781"/>
    </location>
</feature>
<feature type="compositionally biased region" description="Basic and acidic residues" evidence="1">
    <location>
        <begin position="468"/>
        <end position="479"/>
    </location>
</feature>
<feature type="compositionally biased region" description="Basic and acidic residues" evidence="1">
    <location>
        <begin position="669"/>
        <end position="682"/>
    </location>
</feature>
<accession>A0AAE9ER81</accession>
<feature type="compositionally biased region" description="Polar residues" evidence="1">
    <location>
        <begin position="193"/>
        <end position="205"/>
    </location>
</feature>
<dbReference type="EMBL" id="CP092623">
    <property type="protein sequence ID" value="UMM26597.1"/>
    <property type="molecule type" value="Genomic_DNA"/>
</dbReference>
<evidence type="ECO:0000313" key="3">
    <source>
        <dbReference type="Proteomes" id="UP000829354"/>
    </source>
</evidence>
<sequence length="1212" mass="139417">MHQNYQDRGRGWRGDRGGRGRGYADGFRRRSPDSNSRANNRFGPSSRSPQGNNRGGSRSNSCGSDGNRSPSGFRGPSGSDGVRRQNSPSGFRRPESPVRSNDVRRQNMPIEQNRMEQNYGPRNPRRHENVLGKTGNNSGGSRSNTWDSDENRSPSGFRRPPGSQDVRMQNPDSGFRRPESPVRSNDVRRQNLPMEQNTMEQNFEPRNSRGHENVVGKPGNNSGGSRSNTWDSDENRSPSGFRRPPGTQDVRIQNPVSGFRRPESPIKSNDVRRQSMAREQNRMEQNFEPRNPKRYESGQERPGSTMRQRQRDPRWNEPRQHQNRDSRLNSPAPSQQSFQFSENWSRDTSPRGDDWHRRRSPSPTPSNWSRDRWNERSRRDDQERRRSPSPLPEAHNGPSSSRRPRSHERRSPELKPYERKYENVQQDMSAERIAQQIREAAMSRMSESEFGGSRAEGTIRQGSVTPRGSERRGSGDRWSRMAAGEQDRNQPGCSAWGSGRPGDVTTRRSERGGSEDNWYREGDQRYSPSRSARQGDAMPFESERRDSNDSRSRQPNSQGYPPRGYGHQEDSVTFGSVRRDSNDSRARHQDHQGDLSRGSGRPEDVIPRRSERSSSIESRSRQQGPQRYSPRGSDRQGDFTPRGSERGGSNDNLSRQQGPLDSGRLGPRGSEKEGSNDSRPRGFDPQGSNHQSPEPHRLRSNSYGSDYLGSSHPSPTRENWSTRSPDDDMHPDDSGGEPDSTFSLNPTLVEVLRQEVANPVGLRGARNPRGRGAPRGRGFMARGGFIGRGGFGMRARRREVLNDREMEEVPEEEEIRLQETQNWMQGPRRPPYEPAYLWNRNFMGRPYPQGPLPGVPVDLLPDLPDSSLIRHLASKDAQDRFRNDCIYCGKNTHQHDKCPFVPDINERRDYLLSRGRCLRCFRPHRHTGRECEEMGRNHACWYCRDSDPNDLHHSSICPVAVNQETSIQPGQLDRQDLPDESDRPNRRPDRRLIRHLASKDAQDHFRNDCIYCGKNTHQYDKCPFVPDIKERRNWLLSRGRCLRCFRPHRATGRECEEMGKRYQCCYCLDSDPDYLHHSSICPVAVNQEASIQPGQLDRHDRPDQHDRPGQPDRPPIRHLASKDAQEQLRNSCFYCGRYTHPHDKCPFVPDINERRDYLLLRERCLRCFRYHIGRGCEEMGQFYRCRYCYDSDPNYLHHQSICPVAVNQEAPN</sequence>
<feature type="compositionally biased region" description="Low complexity" evidence="1">
    <location>
        <begin position="45"/>
        <end position="79"/>
    </location>
</feature>
<feature type="compositionally biased region" description="Basic and acidic residues" evidence="1">
    <location>
        <begin position="973"/>
        <end position="990"/>
    </location>
</feature>
<evidence type="ECO:0008006" key="4">
    <source>
        <dbReference type="Google" id="ProtNLM"/>
    </source>
</evidence>
<evidence type="ECO:0000256" key="1">
    <source>
        <dbReference type="SAM" id="MobiDB-lite"/>
    </source>
</evidence>
<feature type="compositionally biased region" description="Basic and acidic residues" evidence="1">
    <location>
        <begin position="505"/>
        <end position="524"/>
    </location>
</feature>
<gene>
    <name evidence="2" type="ORF">L5515_010230</name>
</gene>
<feature type="compositionally biased region" description="Basic and acidic residues" evidence="1">
    <location>
        <begin position="260"/>
        <end position="273"/>
    </location>
</feature>
<keyword evidence="3" id="KW-1185">Reference proteome</keyword>
<feature type="compositionally biased region" description="Basic and acidic residues" evidence="1">
    <location>
        <begin position="369"/>
        <end position="386"/>
    </location>
</feature>
<dbReference type="AlphaFoldDB" id="A0AAE9ER81"/>
<feature type="compositionally biased region" description="Basic and acidic residues" evidence="1">
    <location>
        <begin position="309"/>
        <end position="327"/>
    </location>
</feature>
<name>A0AAE9ER81_CAEBR</name>
<feature type="compositionally biased region" description="Basic and acidic residues" evidence="1">
    <location>
        <begin position="344"/>
        <end position="356"/>
    </location>
</feature>
<feature type="compositionally biased region" description="Polar residues" evidence="1">
    <location>
        <begin position="647"/>
        <end position="659"/>
    </location>
</feature>
<feature type="compositionally biased region" description="Basic and acidic residues" evidence="1">
    <location>
        <begin position="409"/>
        <end position="422"/>
    </location>
</feature>
<feature type="compositionally biased region" description="Basic and acidic residues" evidence="1">
    <location>
        <begin position="577"/>
        <end position="620"/>
    </location>
</feature>
<reference evidence="2 3" key="1">
    <citation type="submission" date="2022-04" db="EMBL/GenBank/DDBJ databases">
        <title>Chromosome-level reference genomes for two strains of Caenorhabditis briggsae: an improved platform for comparative genomics.</title>
        <authorList>
            <person name="Stevens L."/>
            <person name="Andersen E."/>
        </authorList>
    </citation>
    <scope>NUCLEOTIDE SEQUENCE [LARGE SCALE GENOMIC DNA]</scope>
    <source>
        <strain evidence="2">VX34</strain>
        <tissue evidence="2">Whole-organism</tissue>
    </source>
</reference>
<feature type="compositionally biased region" description="Basic and acidic residues" evidence="1">
    <location>
        <begin position="279"/>
        <end position="299"/>
    </location>
</feature>
<proteinExistence type="predicted"/>
<feature type="region of interest" description="Disordered" evidence="1">
    <location>
        <begin position="1"/>
        <end position="743"/>
    </location>
</feature>
<organism evidence="2 3">
    <name type="scientific">Caenorhabditis briggsae</name>
    <dbReference type="NCBI Taxonomy" id="6238"/>
    <lineage>
        <taxon>Eukaryota</taxon>
        <taxon>Metazoa</taxon>
        <taxon>Ecdysozoa</taxon>
        <taxon>Nematoda</taxon>
        <taxon>Chromadorea</taxon>
        <taxon>Rhabditida</taxon>
        <taxon>Rhabditina</taxon>
        <taxon>Rhabditomorpha</taxon>
        <taxon>Rhabditoidea</taxon>
        <taxon>Rhabditidae</taxon>
        <taxon>Peloderinae</taxon>
        <taxon>Caenorhabditis</taxon>
    </lineage>
</organism>
<feature type="compositionally biased region" description="Polar residues" evidence="1">
    <location>
        <begin position="134"/>
        <end position="146"/>
    </location>
</feature>
<feature type="compositionally biased region" description="Basic and acidic residues" evidence="1">
    <location>
        <begin position="92"/>
        <end position="105"/>
    </location>
</feature>
<evidence type="ECO:0000313" key="2">
    <source>
        <dbReference type="EMBL" id="UMM26597.1"/>
    </source>
</evidence>
<feature type="compositionally biased region" description="Basic and acidic residues" evidence="1">
    <location>
        <begin position="1096"/>
        <end position="1110"/>
    </location>
</feature>
<feature type="compositionally biased region" description="Polar residues" evidence="1">
    <location>
        <begin position="33"/>
        <end position="43"/>
    </location>
</feature>
<feature type="compositionally biased region" description="Polar residues" evidence="1">
    <location>
        <begin position="219"/>
        <end position="230"/>
    </location>
</feature>
<dbReference type="Proteomes" id="UP000829354">
    <property type="component" value="Chromosome IV"/>
</dbReference>
<feature type="compositionally biased region" description="Basic and acidic residues" evidence="1">
    <location>
        <begin position="174"/>
        <end position="189"/>
    </location>
</feature>
<feature type="compositionally biased region" description="Polar residues" evidence="1">
    <location>
        <begin position="711"/>
        <end position="723"/>
    </location>
</feature>
<protein>
    <recommendedName>
        <fullName evidence="4">CCHC-type domain-containing protein</fullName>
    </recommendedName>
</protein>
<feature type="region of interest" description="Disordered" evidence="1">
    <location>
        <begin position="968"/>
        <end position="990"/>
    </location>
</feature>
<feature type="compositionally biased region" description="Basic and acidic residues" evidence="1">
    <location>
        <begin position="1"/>
        <end position="18"/>
    </location>
</feature>
<feature type="compositionally biased region" description="Basic and acidic residues" evidence="1">
    <location>
        <begin position="724"/>
        <end position="733"/>
    </location>
</feature>